<name>A0A0M0LI26_9BACI</name>
<protein>
    <submittedName>
        <fullName evidence="1">Peptide ABC transporter permease</fullName>
    </submittedName>
</protein>
<dbReference type="EMBL" id="LILC01000002">
    <property type="protein sequence ID" value="KOO50547.1"/>
    <property type="molecule type" value="Genomic_DNA"/>
</dbReference>
<evidence type="ECO:0000313" key="2">
    <source>
        <dbReference type="Proteomes" id="UP000037558"/>
    </source>
</evidence>
<dbReference type="RefSeq" id="WP_053399709.1">
    <property type="nucleotide sequence ID" value="NZ_JAUKEN010000002.1"/>
</dbReference>
<reference evidence="2" key="1">
    <citation type="submission" date="2015-08" db="EMBL/GenBank/DDBJ databases">
        <title>Fjat-14210 dsm16467.</title>
        <authorList>
            <person name="Liu B."/>
            <person name="Wang J."/>
            <person name="Zhu Y."/>
            <person name="Liu G."/>
            <person name="Chen Q."/>
            <person name="Chen Z."/>
            <person name="Lan J."/>
            <person name="Che J."/>
            <person name="Ge C."/>
            <person name="Shi H."/>
            <person name="Pan Z."/>
            <person name="Liu X."/>
        </authorList>
    </citation>
    <scope>NUCLEOTIDE SEQUENCE [LARGE SCALE GENOMIC DNA]</scope>
    <source>
        <strain evidence="2">DSM 16467</strain>
    </source>
</reference>
<dbReference type="PATRIC" id="fig|284581.3.peg.666"/>
<keyword evidence="2" id="KW-1185">Reference proteome</keyword>
<proteinExistence type="predicted"/>
<dbReference type="OrthoDB" id="8704087at2"/>
<dbReference type="STRING" id="284581.AMD01_02010"/>
<accession>A0A0M0LI26</accession>
<organism evidence="1 2">
    <name type="scientific">Priestia koreensis</name>
    <dbReference type="NCBI Taxonomy" id="284581"/>
    <lineage>
        <taxon>Bacteria</taxon>
        <taxon>Bacillati</taxon>
        <taxon>Bacillota</taxon>
        <taxon>Bacilli</taxon>
        <taxon>Bacillales</taxon>
        <taxon>Bacillaceae</taxon>
        <taxon>Priestia</taxon>
    </lineage>
</organism>
<dbReference type="Proteomes" id="UP000037558">
    <property type="component" value="Unassembled WGS sequence"/>
</dbReference>
<sequence length="257" mass="30238">MSKVDTLRDIVYINGNLHEQYFITHGIEFREFFHSIPTPLANVLLLKHGYEESDYDFGVHLDYVENEQLPRLVEEDVSKYGDFCWVDFDESSSFELLHDEDLAALLYLGHYKKPLRTAFSHKLNNQFVYLSSEDGWFNKTYYRNIYDMNHIVSRVIPMKLSVTKQSRFTFLKKKLEYPPVPLVLVNTLLTLANDGLVVDLKQVQQTRKDIQIPIFTIGKYIDMEEMLHDLEESSHKGSFQATLVLNKKDLEWELIEM</sequence>
<comment type="caution">
    <text evidence="1">The sequence shown here is derived from an EMBL/GenBank/DDBJ whole genome shotgun (WGS) entry which is preliminary data.</text>
</comment>
<evidence type="ECO:0000313" key="1">
    <source>
        <dbReference type="EMBL" id="KOO50547.1"/>
    </source>
</evidence>
<dbReference type="AlphaFoldDB" id="A0A0M0LI26"/>
<gene>
    <name evidence="1" type="ORF">AMD01_02010</name>
</gene>